<dbReference type="CDD" id="cd00038">
    <property type="entry name" value="CAP_ED"/>
    <property type="match status" value="1"/>
</dbReference>
<evidence type="ECO:0000259" key="5">
    <source>
        <dbReference type="PROSITE" id="PS51063"/>
    </source>
</evidence>
<dbReference type="Gene3D" id="1.10.10.10">
    <property type="entry name" value="Winged helix-like DNA-binding domain superfamily/Winged helix DNA-binding domain"/>
    <property type="match status" value="1"/>
</dbReference>
<dbReference type="EMBL" id="UINC01061484">
    <property type="protein sequence ID" value="SVB87105.1"/>
    <property type="molecule type" value="Genomic_DNA"/>
</dbReference>
<protein>
    <recommendedName>
        <fullName evidence="7">Cyclic nucleotide-binding domain-containing protein</fullName>
    </recommendedName>
</protein>
<accession>A0A382HJ59</accession>
<dbReference type="InterPro" id="IPR012318">
    <property type="entry name" value="HTH_CRP"/>
</dbReference>
<feature type="domain" description="HTH crp-type" evidence="5">
    <location>
        <begin position="170"/>
        <end position="206"/>
    </location>
</feature>
<dbReference type="PANTHER" id="PTHR24567:SF75">
    <property type="entry name" value="FUMARATE AND NITRATE REDUCTION REGULATORY PROTEIN"/>
    <property type="match status" value="1"/>
</dbReference>
<reference evidence="6" key="1">
    <citation type="submission" date="2018-05" db="EMBL/GenBank/DDBJ databases">
        <authorList>
            <person name="Lanie J.A."/>
            <person name="Ng W.-L."/>
            <person name="Kazmierczak K.M."/>
            <person name="Andrzejewski T.M."/>
            <person name="Davidsen T.M."/>
            <person name="Wayne K.J."/>
            <person name="Tettelin H."/>
            <person name="Glass J.I."/>
            <person name="Rusch D."/>
            <person name="Podicherti R."/>
            <person name="Tsui H.-C.T."/>
            <person name="Winkler M.E."/>
        </authorList>
    </citation>
    <scope>NUCLEOTIDE SEQUENCE</scope>
</reference>
<dbReference type="InterPro" id="IPR014710">
    <property type="entry name" value="RmlC-like_jellyroll"/>
</dbReference>
<dbReference type="Gene3D" id="2.60.120.10">
    <property type="entry name" value="Jelly Rolls"/>
    <property type="match status" value="1"/>
</dbReference>
<dbReference type="PROSITE" id="PS51063">
    <property type="entry name" value="HTH_CRP_2"/>
    <property type="match status" value="1"/>
</dbReference>
<organism evidence="6">
    <name type="scientific">marine metagenome</name>
    <dbReference type="NCBI Taxonomy" id="408172"/>
    <lineage>
        <taxon>unclassified sequences</taxon>
        <taxon>metagenomes</taxon>
        <taxon>ecological metagenomes</taxon>
    </lineage>
</organism>
<dbReference type="SUPFAM" id="SSF51206">
    <property type="entry name" value="cAMP-binding domain-like"/>
    <property type="match status" value="1"/>
</dbReference>
<dbReference type="InterPro" id="IPR018490">
    <property type="entry name" value="cNMP-bd_dom_sf"/>
</dbReference>
<dbReference type="PROSITE" id="PS50042">
    <property type="entry name" value="CNMP_BINDING_3"/>
    <property type="match status" value="1"/>
</dbReference>
<dbReference type="InterPro" id="IPR050397">
    <property type="entry name" value="Env_Response_Regulators"/>
</dbReference>
<evidence type="ECO:0008006" key="7">
    <source>
        <dbReference type="Google" id="ProtNLM"/>
    </source>
</evidence>
<keyword evidence="3" id="KW-0804">Transcription</keyword>
<evidence type="ECO:0000256" key="1">
    <source>
        <dbReference type="ARBA" id="ARBA00023015"/>
    </source>
</evidence>
<dbReference type="InterPro" id="IPR036388">
    <property type="entry name" value="WH-like_DNA-bd_sf"/>
</dbReference>
<dbReference type="GO" id="GO:0003700">
    <property type="term" value="F:DNA-binding transcription factor activity"/>
    <property type="evidence" value="ECO:0007669"/>
    <property type="project" value="TreeGrafter"/>
</dbReference>
<evidence type="ECO:0000313" key="6">
    <source>
        <dbReference type="EMBL" id="SVB87105.1"/>
    </source>
</evidence>
<dbReference type="GO" id="GO:0003677">
    <property type="term" value="F:DNA binding"/>
    <property type="evidence" value="ECO:0007669"/>
    <property type="project" value="UniProtKB-KW"/>
</dbReference>
<keyword evidence="1" id="KW-0805">Transcription regulation</keyword>
<dbReference type="PANTHER" id="PTHR24567">
    <property type="entry name" value="CRP FAMILY TRANSCRIPTIONAL REGULATORY PROTEIN"/>
    <property type="match status" value="1"/>
</dbReference>
<name>A0A382HJ59_9ZZZZ</name>
<dbReference type="AlphaFoldDB" id="A0A382HJ59"/>
<gene>
    <name evidence="6" type="ORF">METZ01_LOCUS239959</name>
</gene>
<feature type="domain" description="Cyclic nucleotide-binding" evidence="4">
    <location>
        <begin position="36"/>
        <end position="106"/>
    </location>
</feature>
<evidence type="ECO:0000259" key="4">
    <source>
        <dbReference type="PROSITE" id="PS50042"/>
    </source>
</evidence>
<feature type="non-terminal residue" evidence="6">
    <location>
        <position position="206"/>
    </location>
</feature>
<evidence type="ECO:0000256" key="2">
    <source>
        <dbReference type="ARBA" id="ARBA00023125"/>
    </source>
</evidence>
<dbReference type="GO" id="GO:0005829">
    <property type="term" value="C:cytosol"/>
    <property type="evidence" value="ECO:0007669"/>
    <property type="project" value="TreeGrafter"/>
</dbReference>
<dbReference type="SMART" id="SM00100">
    <property type="entry name" value="cNMP"/>
    <property type="match status" value="1"/>
</dbReference>
<evidence type="ECO:0000256" key="3">
    <source>
        <dbReference type="ARBA" id="ARBA00023163"/>
    </source>
</evidence>
<proteinExistence type="predicted"/>
<sequence>MAVMTTTKNTEFVNNKINLIDLKSSCSTCSLNQLCLPRGLNKENLEKLDYIIKNSARVKKGNLLYRANDNFKSLCAIRSGSAKVTVIDKNGEERILGFYFPGEVIGFETINKQKYTCCAIALEALSYCQLPIEKIDEICQEIPEFRDHMFQLLSKEISNEHELLLMLNKKSAEEKLAAFLINLSTRFRRLGYSSKKYNLPMSRQEI</sequence>
<keyword evidence="2" id="KW-0238">DNA-binding</keyword>
<dbReference type="Pfam" id="PF00027">
    <property type="entry name" value="cNMP_binding"/>
    <property type="match status" value="1"/>
</dbReference>
<dbReference type="InterPro" id="IPR000595">
    <property type="entry name" value="cNMP-bd_dom"/>
</dbReference>